<proteinExistence type="predicted"/>
<accession>A0AAE1GKN4</accession>
<organism evidence="3 4">
    <name type="scientific">Petrolisthes cinctipes</name>
    <name type="common">Flat porcelain crab</name>
    <dbReference type="NCBI Taxonomy" id="88211"/>
    <lineage>
        <taxon>Eukaryota</taxon>
        <taxon>Metazoa</taxon>
        <taxon>Ecdysozoa</taxon>
        <taxon>Arthropoda</taxon>
        <taxon>Crustacea</taxon>
        <taxon>Multicrustacea</taxon>
        <taxon>Malacostraca</taxon>
        <taxon>Eumalacostraca</taxon>
        <taxon>Eucarida</taxon>
        <taxon>Decapoda</taxon>
        <taxon>Pleocyemata</taxon>
        <taxon>Anomura</taxon>
        <taxon>Galatheoidea</taxon>
        <taxon>Porcellanidae</taxon>
        <taxon>Petrolisthes</taxon>
    </lineage>
</organism>
<dbReference type="InterPro" id="IPR004244">
    <property type="entry name" value="Transposase_22"/>
</dbReference>
<protein>
    <submittedName>
        <fullName evidence="3">Uncharacterized protein</fullName>
    </submittedName>
</protein>
<evidence type="ECO:0000256" key="2">
    <source>
        <dbReference type="SAM" id="MobiDB-lite"/>
    </source>
</evidence>
<dbReference type="Proteomes" id="UP001286313">
    <property type="component" value="Unassembled WGS sequence"/>
</dbReference>
<evidence type="ECO:0000256" key="1">
    <source>
        <dbReference type="SAM" id="Coils"/>
    </source>
</evidence>
<feature type="region of interest" description="Disordered" evidence="2">
    <location>
        <begin position="220"/>
        <end position="291"/>
    </location>
</feature>
<feature type="compositionally biased region" description="Polar residues" evidence="2">
    <location>
        <begin position="223"/>
        <end position="235"/>
    </location>
</feature>
<evidence type="ECO:0000313" key="3">
    <source>
        <dbReference type="EMBL" id="KAK3894282.1"/>
    </source>
</evidence>
<gene>
    <name evidence="3" type="ORF">Pcinc_001947</name>
</gene>
<name>A0AAE1GKN4_PETCI</name>
<evidence type="ECO:0000313" key="4">
    <source>
        <dbReference type="Proteomes" id="UP001286313"/>
    </source>
</evidence>
<keyword evidence="1" id="KW-0175">Coiled coil</keyword>
<dbReference type="AlphaFoldDB" id="A0AAE1GKN4"/>
<reference evidence="3" key="1">
    <citation type="submission" date="2023-10" db="EMBL/GenBank/DDBJ databases">
        <title>Genome assemblies of two species of porcelain crab, Petrolisthes cinctipes and Petrolisthes manimaculis (Anomura: Porcellanidae).</title>
        <authorList>
            <person name="Angst P."/>
        </authorList>
    </citation>
    <scope>NUCLEOTIDE SEQUENCE</scope>
    <source>
        <strain evidence="3">PB745_01</strain>
        <tissue evidence="3">Gill</tissue>
    </source>
</reference>
<sequence>MDLDAIKVLLDSQAKAFHTAMDFVAEQFKSRIQEAESTIQDLSRSLEFTQAEVKDLQNEVKELRKLQSESVAPNDVLKSQVKDLEHRLNYQEDYSRRNNLRISGIVEKPGETWEETAISVSKLIEEKLQLPAVKLERAHRTGPVSSSRPRIVTARFEKFHEREAVMRNARKLKGSNIYIDEDLCPTSQEIRKSQIPLMKKARAEGKIAFFKHTRLIIKDKSDNYQPQDSSRNEGVSTHEAKSDVMEAVDRTGASDGKQPDDSIRGAVGESPAEPLTGVWARNARTRSRRKQ</sequence>
<dbReference type="EMBL" id="JAWQEG010000124">
    <property type="protein sequence ID" value="KAK3894282.1"/>
    <property type="molecule type" value="Genomic_DNA"/>
</dbReference>
<comment type="caution">
    <text evidence="3">The sequence shown here is derived from an EMBL/GenBank/DDBJ whole genome shotgun (WGS) entry which is preliminary data.</text>
</comment>
<keyword evidence="4" id="KW-1185">Reference proteome</keyword>
<feature type="coiled-coil region" evidence="1">
    <location>
        <begin position="25"/>
        <end position="66"/>
    </location>
</feature>
<dbReference type="PANTHER" id="PTHR11505">
    <property type="entry name" value="L1 TRANSPOSABLE ELEMENT-RELATED"/>
    <property type="match status" value="1"/>
</dbReference>
<feature type="compositionally biased region" description="Basic and acidic residues" evidence="2">
    <location>
        <begin position="236"/>
        <end position="249"/>
    </location>
</feature>
<dbReference type="Gene3D" id="3.30.70.1820">
    <property type="entry name" value="L1 transposable element, RRM domain"/>
    <property type="match status" value="1"/>
</dbReference>